<dbReference type="AlphaFoldDB" id="A0AAV7TPZ9"/>
<evidence type="ECO:0000313" key="1">
    <source>
        <dbReference type="EMBL" id="KAJ1178275.1"/>
    </source>
</evidence>
<keyword evidence="2" id="KW-1185">Reference proteome</keyword>
<reference evidence="1" key="1">
    <citation type="journal article" date="2022" name="bioRxiv">
        <title>Sequencing and chromosome-scale assembly of the giantPleurodeles waltlgenome.</title>
        <authorList>
            <person name="Brown T."/>
            <person name="Elewa A."/>
            <person name="Iarovenko S."/>
            <person name="Subramanian E."/>
            <person name="Araus A.J."/>
            <person name="Petzold A."/>
            <person name="Susuki M."/>
            <person name="Suzuki K.-i.T."/>
            <person name="Hayashi T."/>
            <person name="Toyoda A."/>
            <person name="Oliveira C."/>
            <person name="Osipova E."/>
            <person name="Leigh N.D."/>
            <person name="Simon A."/>
            <person name="Yun M.H."/>
        </authorList>
    </citation>
    <scope>NUCLEOTIDE SEQUENCE</scope>
    <source>
        <strain evidence="1">20211129_DDA</strain>
        <tissue evidence="1">Liver</tissue>
    </source>
</reference>
<protein>
    <submittedName>
        <fullName evidence="1">Uncharacterized protein</fullName>
    </submittedName>
</protein>
<comment type="caution">
    <text evidence="1">The sequence shown here is derived from an EMBL/GenBank/DDBJ whole genome shotgun (WGS) entry which is preliminary data.</text>
</comment>
<proteinExistence type="predicted"/>
<accession>A0AAV7TPZ9</accession>
<evidence type="ECO:0000313" key="2">
    <source>
        <dbReference type="Proteomes" id="UP001066276"/>
    </source>
</evidence>
<dbReference type="Proteomes" id="UP001066276">
    <property type="component" value="Chromosome 3_2"/>
</dbReference>
<dbReference type="EMBL" id="JANPWB010000006">
    <property type="protein sequence ID" value="KAJ1178275.1"/>
    <property type="molecule type" value="Genomic_DNA"/>
</dbReference>
<organism evidence="1 2">
    <name type="scientific">Pleurodeles waltl</name>
    <name type="common">Iberian ribbed newt</name>
    <dbReference type="NCBI Taxonomy" id="8319"/>
    <lineage>
        <taxon>Eukaryota</taxon>
        <taxon>Metazoa</taxon>
        <taxon>Chordata</taxon>
        <taxon>Craniata</taxon>
        <taxon>Vertebrata</taxon>
        <taxon>Euteleostomi</taxon>
        <taxon>Amphibia</taxon>
        <taxon>Batrachia</taxon>
        <taxon>Caudata</taxon>
        <taxon>Salamandroidea</taxon>
        <taxon>Salamandridae</taxon>
        <taxon>Pleurodelinae</taxon>
        <taxon>Pleurodeles</taxon>
    </lineage>
</organism>
<sequence length="66" mass="7714">MRSLGHAVTFSAPQKQLQYSVLQQVDGKDLAHVKFYPRTGLREERFYPEADLAHMEFYPRISLSEE</sequence>
<name>A0AAV7TPZ9_PLEWA</name>
<gene>
    <name evidence="1" type="ORF">NDU88_003522</name>
</gene>